<dbReference type="Gene3D" id="1.50.10.20">
    <property type="match status" value="1"/>
</dbReference>
<reference evidence="2 3" key="1">
    <citation type="submission" date="2019-02" db="EMBL/GenBank/DDBJ databases">
        <title>Deep-cultivation of Planctomycetes and their phenomic and genomic characterization uncovers novel biology.</title>
        <authorList>
            <person name="Wiegand S."/>
            <person name="Jogler M."/>
            <person name="Boedeker C."/>
            <person name="Pinto D."/>
            <person name="Vollmers J."/>
            <person name="Rivas-Marin E."/>
            <person name="Kohn T."/>
            <person name="Peeters S.H."/>
            <person name="Heuer A."/>
            <person name="Rast P."/>
            <person name="Oberbeckmann S."/>
            <person name="Bunk B."/>
            <person name="Jeske O."/>
            <person name="Meyerdierks A."/>
            <person name="Storesund J.E."/>
            <person name="Kallscheuer N."/>
            <person name="Luecker S."/>
            <person name="Lage O.M."/>
            <person name="Pohl T."/>
            <person name="Merkel B.J."/>
            <person name="Hornburger P."/>
            <person name="Mueller R.-W."/>
            <person name="Bruemmer F."/>
            <person name="Labrenz M."/>
            <person name="Spormann A.M."/>
            <person name="Op Den Camp H."/>
            <person name="Overmann J."/>
            <person name="Amann R."/>
            <person name="Jetten M.S.M."/>
            <person name="Mascher T."/>
            <person name="Medema M.H."/>
            <person name="Devos D.P."/>
            <person name="Kaster A.-K."/>
            <person name="Ovreas L."/>
            <person name="Rohde M."/>
            <person name="Galperin M.Y."/>
            <person name="Jogler C."/>
        </authorList>
    </citation>
    <scope>NUCLEOTIDE SEQUENCE [LARGE SCALE GENOMIC DNA]</scope>
    <source>
        <strain evidence="2 3">Pla52o</strain>
    </source>
</reference>
<dbReference type="RefSeq" id="WP_231612123.1">
    <property type="nucleotide sequence ID" value="NZ_SJPT01000002.1"/>
</dbReference>
<dbReference type="Proteomes" id="UP000316304">
    <property type="component" value="Unassembled WGS sequence"/>
</dbReference>
<feature type="chain" id="PRO_5022705162" description="Squalene--hopene cyclase" evidence="1">
    <location>
        <begin position="22"/>
        <end position="370"/>
    </location>
</feature>
<evidence type="ECO:0000256" key="1">
    <source>
        <dbReference type="SAM" id="SignalP"/>
    </source>
</evidence>
<name>A0A5C6CP71_9BACT</name>
<dbReference type="EMBL" id="SJPT01000002">
    <property type="protein sequence ID" value="TWU24866.1"/>
    <property type="molecule type" value="Genomic_DNA"/>
</dbReference>
<sequence length="370" mass="40874" precursor="true">MSVIFRTLLLLAVLQPTIGLAQQAQEKQLITLQDVPEGLPEISADEPMADDFSAAKAAEYLDRSALNWVKTKKCATCHTNLFYMVARPALHTILPDSGEVRNFYEDYRKVRWQKKGPSEAAGFWPIVVGTGLTFNDVQTTGRLSDVAKDVLDLMWTVQRADGGWNWPHCDYAPMEIDDHYGVTVAALTIGIAPDDYQNTAQSVAGLDKMRTYFKNNPPLSLHHRAMLAWCSVRIDGIATEEERQQTLKELLALQLDDGGWSTAGFLTDWKGLARGDGEPLKTKTSDGYGTGLNIVLARELGVPADDPRLRKGIQWIYDNQRENGMWFTESPVNDAGNLISNVGSAYVVLALQACGELPGWPFSSAQPDGQ</sequence>
<dbReference type="InterPro" id="IPR008930">
    <property type="entry name" value="Terpenoid_cyclase/PrenylTrfase"/>
</dbReference>
<organism evidence="2 3">
    <name type="scientific">Novipirellula galeiformis</name>
    <dbReference type="NCBI Taxonomy" id="2528004"/>
    <lineage>
        <taxon>Bacteria</taxon>
        <taxon>Pseudomonadati</taxon>
        <taxon>Planctomycetota</taxon>
        <taxon>Planctomycetia</taxon>
        <taxon>Pirellulales</taxon>
        <taxon>Pirellulaceae</taxon>
        <taxon>Novipirellula</taxon>
    </lineage>
</organism>
<evidence type="ECO:0000313" key="3">
    <source>
        <dbReference type="Proteomes" id="UP000316304"/>
    </source>
</evidence>
<protein>
    <recommendedName>
        <fullName evidence="4">Squalene--hopene cyclase</fullName>
    </recommendedName>
</protein>
<proteinExistence type="predicted"/>
<dbReference type="SUPFAM" id="SSF48239">
    <property type="entry name" value="Terpenoid cyclases/Protein prenyltransferases"/>
    <property type="match status" value="1"/>
</dbReference>
<keyword evidence="1" id="KW-0732">Signal</keyword>
<comment type="caution">
    <text evidence="2">The sequence shown here is derived from an EMBL/GenBank/DDBJ whole genome shotgun (WGS) entry which is preliminary data.</text>
</comment>
<evidence type="ECO:0008006" key="4">
    <source>
        <dbReference type="Google" id="ProtNLM"/>
    </source>
</evidence>
<dbReference type="AlphaFoldDB" id="A0A5C6CP71"/>
<gene>
    <name evidence="2" type="ORF">Pla52o_11600</name>
</gene>
<evidence type="ECO:0000313" key="2">
    <source>
        <dbReference type="EMBL" id="TWU24866.1"/>
    </source>
</evidence>
<feature type="signal peptide" evidence="1">
    <location>
        <begin position="1"/>
        <end position="21"/>
    </location>
</feature>
<accession>A0A5C6CP71</accession>
<keyword evidence="3" id="KW-1185">Reference proteome</keyword>